<name>A0A0F9AYC7_9ZZZZ</name>
<accession>A0A0F9AYC7</accession>
<organism evidence="1">
    <name type="scientific">marine sediment metagenome</name>
    <dbReference type="NCBI Taxonomy" id="412755"/>
    <lineage>
        <taxon>unclassified sequences</taxon>
        <taxon>metagenomes</taxon>
        <taxon>ecological metagenomes</taxon>
    </lineage>
</organism>
<evidence type="ECO:0000313" key="1">
    <source>
        <dbReference type="EMBL" id="KKL06527.1"/>
    </source>
</evidence>
<sequence>MKQCSYCRSTFSVVGLNQNEQFERSHFCKHKEKWDEPMYNHGDGEC</sequence>
<dbReference type="EMBL" id="LAZR01043667">
    <property type="protein sequence ID" value="KKL06527.1"/>
    <property type="molecule type" value="Genomic_DNA"/>
</dbReference>
<feature type="non-terminal residue" evidence="1">
    <location>
        <position position="46"/>
    </location>
</feature>
<proteinExistence type="predicted"/>
<protein>
    <submittedName>
        <fullName evidence="1">Uncharacterized protein</fullName>
    </submittedName>
</protein>
<reference evidence="1" key="1">
    <citation type="journal article" date="2015" name="Nature">
        <title>Complex archaea that bridge the gap between prokaryotes and eukaryotes.</title>
        <authorList>
            <person name="Spang A."/>
            <person name="Saw J.H."/>
            <person name="Jorgensen S.L."/>
            <person name="Zaremba-Niedzwiedzka K."/>
            <person name="Martijn J."/>
            <person name="Lind A.E."/>
            <person name="van Eijk R."/>
            <person name="Schleper C."/>
            <person name="Guy L."/>
            <person name="Ettema T.J."/>
        </authorList>
    </citation>
    <scope>NUCLEOTIDE SEQUENCE</scope>
</reference>
<gene>
    <name evidence="1" type="ORF">LCGC14_2595100</name>
</gene>
<comment type="caution">
    <text evidence="1">The sequence shown here is derived from an EMBL/GenBank/DDBJ whole genome shotgun (WGS) entry which is preliminary data.</text>
</comment>
<dbReference type="AlphaFoldDB" id="A0A0F9AYC7"/>